<comment type="similarity">
    <text evidence="3">Belongs to the glycosyl hydrolase 25 family.</text>
</comment>
<comment type="caution">
    <text evidence="12">The sequence shown here is derived from an EMBL/GenBank/DDBJ whole genome shotgun (WGS) entry which is preliminary data.</text>
</comment>
<evidence type="ECO:0000256" key="9">
    <source>
        <dbReference type="ARBA" id="ARBA00022801"/>
    </source>
</evidence>
<dbReference type="GO" id="GO:0003796">
    <property type="term" value="F:lysozyme activity"/>
    <property type="evidence" value="ECO:0007669"/>
    <property type="project" value="UniProtKB-EC"/>
</dbReference>
<sequence length="213" mass="22963">MKVILLLCILTLLKAANATNGVDVSSLTSTSSFGCLKSNGFNFAVVRCFQSVGRVDPNCASSVNNAWSAGMSDVDLYMFPCSSCGNGGGQASKLISYLKENNVKYGTIWIDVEGPGTYWGSSTSANVAFFQDIVSGLEKEGVNIGVYTSASQWAPIMGDYEGASKFPLWYAHYDGVTSFSDFSPFSGWSKPYMKQFMGDVSTCGTTVDKNWYP</sequence>
<evidence type="ECO:0000256" key="2">
    <source>
        <dbReference type="ARBA" id="ARBA00004613"/>
    </source>
</evidence>
<evidence type="ECO:0000256" key="5">
    <source>
        <dbReference type="ARBA" id="ARBA00022525"/>
    </source>
</evidence>
<keyword evidence="8 11" id="KW-0732">Signal</keyword>
<dbReference type="Proteomes" id="UP000695562">
    <property type="component" value="Unassembled WGS sequence"/>
</dbReference>
<dbReference type="EMBL" id="AJWJ01000265">
    <property type="protein sequence ID" value="KAF2072606.1"/>
    <property type="molecule type" value="Genomic_DNA"/>
</dbReference>
<dbReference type="InterPro" id="IPR017853">
    <property type="entry name" value="GH"/>
</dbReference>
<dbReference type="GO" id="GO:0016998">
    <property type="term" value="P:cell wall macromolecule catabolic process"/>
    <property type="evidence" value="ECO:0007669"/>
    <property type="project" value="InterPro"/>
</dbReference>
<keyword evidence="13" id="KW-1185">Reference proteome</keyword>
<evidence type="ECO:0000256" key="3">
    <source>
        <dbReference type="ARBA" id="ARBA00010646"/>
    </source>
</evidence>
<keyword evidence="9" id="KW-0378">Hydrolase</keyword>
<evidence type="ECO:0000313" key="12">
    <source>
        <dbReference type="EMBL" id="KAF2072606.1"/>
    </source>
</evidence>
<evidence type="ECO:0000256" key="6">
    <source>
        <dbReference type="ARBA" id="ARBA00022529"/>
    </source>
</evidence>
<reference evidence="12" key="1">
    <citation type="submission" date="2020-01" db="EMBL/GenBank/DDBJ databases">
        <title>Development of genomics and gene disruption for Polysphondylium violaceum indicates a role for the polyketide synthase stlB in stalk morphogenesis.</title>
        <authorList>
            <person name="Narita B."/>
            <person name="Kawabe Y."/>
            <person name="Kin K."/>
            <person name="Saito T."/>
            <person name="Gibbs R."/>
            <person name="Kuspa A."/>
            <person name="Muzny D."/>
            <person name="Queller D."/>
            <person name="Richards S."/>
            <person name="Strassman J."/>
            <person name="Sucgang R."/>
            <person name="Worley K."/>
            <person name="Schaap P."/>
        </authorList>
    </citation>
    <scope>NUCLEOTIDE SEQUENCE</scope>
    <source>
        <strain evidence="12">QSvi11</strain>
    </source>
</reference>
<evidence type="ECO:0000256" key="4">
    <source>
        <dbReference type="ARBA" id="ARBA00012732"/>
    </source>
</evidence>
<protein>
    <recommendedName>
        <fullName evidence="4">lysozyme</fullName>
        <ecNumber evidence="4">3.2.1.17</ecNumber>
    </recommendedName>
</protein>
<name>A0A8J4PSU8_9MYCE</name>
<feature type="signal peptide" evidence="11">
    <location>
        <begin position="1"/>
        <end position="18"/>
    </location>
</feature>
<organism evidence="12 13">
    <name type="scientific">Polysphondylium violaceum</name>
    <dbReference type="NCBI Taxonomy" id="133409"/>
    <lineage>
        <taxon>Eukaryota</taxon>
        <taxon>Amoebozoa</taxon>
        <taxon>Evosea</taxon>
        <taxon>Eumycetozoa</taxon>
        <taxon>Dictyostelia</taxon>
        <taxon>Dictyosteliales</taxon>
        <taxon>Dictyosteliaceae</taxon>
        <taxon>Polysphondylium</taxon>
    </lineage>
</organism>
<dbReference type="PROSITE" id="PS51257">
    <property type="entry name" value="PROKAR_LIPOPROTEIN"/>
    <property type="match status" value="1"/>
</dbReference>
<dbReference type="AlphaFoldDB" id="A0A8J4PSU8"/>
<dbReference type="SUPFAM" id="SSF51445">
    <property type="entry name" value="(Trans)glycosidases"/>
    <property type="match status" value="1"/>
</dbReference>
<dbReference type="Gene3D" id="3.20.20.80">
    <property type="entry name" value="Glycosidases"/>
    <property type="match status" value="1"/>
</dbReference>
<evidence type="ECO:0000256" key="10">
    <source>
        <dbReference type="ARBA" id="ARBA00023295"/>
    </source>
</evidence>
<dbReference type="InterPro" id="IPR051595">
    <property type="entry name" value="GH25_Enzymes"/>
</dbReference>
<dbReference type="PANTHER" id="PTHR23208:SF36">
    <property type="entry name" value="LYSOZYME-RELATED"/>
    <property type="match status" value="1"/>
</dbReference>
<dbReference type="GO" id="GO:0031640">
    <property type="term" value="P:killing of cells of another organism"/>
    <property type="evidence" value="ECO:0007669"/>
    <property type="project" value="UniProtKB-KW"/>
</dbReference>
<evidence type="ECO:0000313" key="13">
    <source>
        <dbReference type="Proteomes" id="UP000695562"/>
    </source>
</evidence>
<evidence type="ECO:0000256" key="1">
    <source>
        <dbReference type="ARBA" id="ARBA00000632"/>
    </source>
</evidence>
<gene>
    <name evidence="12" type="ORF">CYY_006084</name>
</gene>
<dbReference type="Pfam" id="PF01183">
    <property type="entry name" value="Glyco_hydro_25"/>
    <property type="match status" value="1"/>
</dbReference>
<dbReference type="PROSITE" id="PS51904">
    <property type="entry name" value="GLYCOSYL_HYDROL_F25_2"/>
    <property type="match status" value="1"/>
</dbReference>
<dbReference type="GO" id="GO:0005576">
    <property type="term" value="C:extracellular region"/>
    <property type="evidence" value="ECO:0007669"/>
    <property type="project" value="UniProtKB-SubCell"/>
</dbReference>
<dbReference type="GO" id="GO:0042742">
    <property type="term" value="P:defense response to bacterium"/>
    <property type="evidence" value="ECO:0007669"/>
    <property type="project" value="UniProtKB-KW"/>
</dbReference>
<keyword evidence="7" id="KW-0081">Bacteriolytic enzyme</keyword>
<comment type="catalytic activity">
    <reaction evidence="1">
        <text>Hydrolysis of (1-&gt;4)-beta-linkages between N-acetylmuramic acid and N-acetyl-D-glucosamine residues in a peptidoglycan and between N-acetyl-D-glucosamine residues in chitodextrins.</text>
        <dbReference type="EC" id="3.2.1.17"/>
    </reaction>
</comment>
<comment type="subcellular location">
    <subcellularLocation>
        <location evidence="2">Secreted</location>
    </subcellularLocation>
</comment>
<accession>A0A8J4PSU8</accession>
<dbReference type="PANTHER" id="PTHR23208">
    <property type="entry name" value="LYSOZYME PROTEIN"/>
    <property type="match status" value="1"/>
</dbReference>
<feature type="chain" id="PRO_5035237937" description="lysozyme" evidence="11">
    <location>
        <begin position="19"/>
        <end position="213"/>
    </location>
</feature>
<dbReference type="CDD" id="cd06416">
    <property type="entry name" value="GH25_Lys1-like"/>
    <property type="match status" value="1"/>
</dbReference>
<keyword evidence="5" id="KW-0964">Secreted</keyword>
<evidence type="ECO:0000256" key="8">
    <source>
        <dbReference type="ARBA" id="ARBA00022729"/>
    </source>
</evidence>
<dbReference type="FunFam" id="3.20.20.80:FF:000101">
    <property type="entry name" value="Lysozyme, putative"/>
    <property type="match status" value="1"/>
</dbReference>
<keyword evidence="6" id="KW-0929">Antimicrobial</keyword>
<dbReference type="GO" id="GO:0007165">
    <property type="term" value="P:signal transduction"/>
    <property type="evidence" value="ECO:0007669"/>
    <property type="project" value="TreeGrafter"/>
</dbReference>
<dbReference type="EC" id="3.2.1.17" evidence="4"/>
<evidence type="ECO:0000256" key="11">
    <source>
        <dbReference type="SAM" id="SignalP"/>
    </source>
</evidence>
<proteinExistence type="inferred from homology"/>
<keyword evidence="10" id="KW-0326">Glycosidase</keyword>
<dbReference type="OrthoDB" id="2251794at2759"/>
<dbReference type="InterPro" id="IPR002053">
    <property type="entry name" value="Glyco_hydro_25"/>
</dbReference>
<evidence type="ECO:0000256" key="7">
    <source>
        <dbReference type="ARBA" id="ARBA00022638"/>
    </source>
</evidence>
<dbReference type="GO" id="GO:0009253">
    <property type="term" value="P:peptidoglycan catabolic process"/>
    <property type="evidence" value="ECO:0007669"/>
    <property type="project" value="InterPro"/>
</dbReference>